<reference evidence="2" key="1">
    <citation type="journal article" date="2015" name="Nat. Genet.">
        <title>The genome and transcriptome of the zoonotic hookworm Ancylostoma ceylanicum identify infection-specific gene families.</title>
        <authorList>
            <person name="Schwarz E.M."/>
            <person name="Hu Y."/>
            <person name="Antoshechkin I."/>
            <person name="Miller M.M."/>
            <person name="Sternberg P.W."/>
            <person name="Aroian R.V."/>
        </authorList>
    </citation>
    <scope>NUCLEOTIDE SEQUENCE</scope>
    <source>
        <strain evidence="2">HY135</strain>
    </source>
</reference>
<protein>
    <submittedName>
        <fullName evidence="1">Uncharacterized protein</fullName>
    </submittedName>
</protein>
<gene>
    <name evidence="1" type="primary">Acey_s0032.g2477</name>
    <name evidence="1" type="ORF">Y032_0032g2477</name>
</gene>
<proteinExistence type="predicted"/>
<comment type="caution">
    <text evidence="1">The sequence shown here is derived from an EMBL/GenBank/DDBJ whole genome shotgun (WGS) entry which is preliminary data.</text>
</comment>
<evidence type="ECO:0000313" key="2">
    <source>
        <dbReference type="Proteomes" id="UP000024635"/>
    </source>
</evidence>
<evidence type="ECO:0000313" key="1">
    <source>
        <dbReference type="EMBL" id="EYC16758.1"/>
    </source>
</evidence>
<accession>A0A016UQI1</accession>
<keyword evidence="2" id="KW-1185">Reference proteome</keyword>
<dbReference type="Proteomes" id="UP000024635">
    <property type="component" value="Unassembled WGS sequence"/>
</dbReference>
<dbReference type="EMBL" id="JARK01001368">
    <property type="protein sequence ID" value="EYC16758.1"/>
    <property type="molecule type" value="Genomic_DNA"/>
</dbReference>
<organism evidence="1 2">
    <name type="scientific">Ancylostoma ceylanicum</name>
    <dbReference type="NCBI Taxonomy" id="53326"/>
    <lineage>
        <taxon>Eukaryota</taxon>
        <taxon>Metazoa</taxon>
        <taxon>Ecdysozoa</taxon>
        <taxon>Nematoda</taxon>
        <taxon>Chromadorea</taxon>
        <taxon>Rhabditida</taxon>
        <taxon>Rhabditina</taxon>
        <taxon>Rhabditomorpha</taxon>
        <taxon>Strongyloidea</taxon>
        <taxon>Ancylostomatidae</taxon>
        <taxon>Ancylostomatinae</taxon>
        <taxon>Ancylostoma</taxon>
    </lineage>
</organism>
<sequence>MTNAFRLGVAEFKKVEPFKEDKEFDVLSQHPTSDFRSYAVLLLISGPDEVSIHNVLGFSAGDDAVASDPEPFPRALNFRIQ</sequence>
<name>A0A016UQI1_9BILA</name>
<dbReference type="AlphaFoldDB" id="A0A016UQI1"/>